<gene>
    <name evidence="2" type="ORF">SO694_00182011</name>
</gene>
<dbReference type="PROSITE" id="PS50086">
    <property type="entry name" value="TBC_RABGAP"/>
    <property type="match status" value="1"/>
</dbReference>
<dbReference type="SUPFAM" id="SSF47923">
    <property type="entry name" value="Ypt/Rab-GAP domain of gyp1p"/>
    <property type="match status" value="2"/>
</dbReference>
<reference evidence="2 3" key="1">
    <citation type="submission" date="2024-03" db="EMBL/GenBank/DDBJ databases">
        <title>Aureococcus anophagefferens CCMP1851 and Kratosvirus quantuckense: Draft genome of a second virus-susceptible host strain in the model system.</title>
        <authorList>
            <person name="Chase E."/>
            <person name="Truchon A.R."/>
            <person name="Schepens W."/>
            <person name="Wilhelm S.W."/>
        </authorList>
    </citation>
    <scope>NUCLEOTIDE SEQUENCE [LARGE SCALE GENOMIC DNA]</scope>
    <source>
        <strain evidence="2 3">CCMP1851</strain>
    </source>
</reference>
<sequence length="405" mass="44913">MARMVPQPAKAGAPSMTEDAWRDWHALPSSAAFLKTTAELDRTRDPKWSKMVHPVSGLEKMGATARSRALLKKRVRKGVPRAWRTTTWPLLLEVAYGSDRAANEGPDHYRRASAETYPALVSRSSQDPVDPESIYEIIERDLTRTYPRHPMFETALVDGGRSDQSVENKGVSMLRRVLCAYAALDEECGYCQGMNYVAALALVHVCGEDASRNDPMRSMSKRHLGAQASERDLAGSAEEDCFWFLVALLRSRRTSLRELYLPGMVGAQRCLFVYGAVLAQLAPKVAAHMAKEGLEPNMYATHWFVTVFSAQFPFALVARVWDAFLAEGWKPVYRVAVALLSTNEKAILAMDFEGLMMWLRTLPDTVDAAAVLKAAGRLPLTTAGVRNLEAKYAEEEAANKSPRSA</sequence>
<evidence type="ECO:0000313" key="2">
    <source>
        <dbReference type="EMBL" id="KAK7230382.1"/>
    </source>
</evidence>
<dbReference type="InterPro" id="IPR000195">
    <property type="entry name" value="Rab-GAP-TBC_dom"/>
</dbReference>
<dbReference type="Proteomes" id="UP001363151">
    <property type="component" value="Unassembled WGS sequence"/>
</dbReference>
<organism evidence="2 3">
    <name type="scientific">Aureococcus anophagefferens</name>
    <name type="common">Harmful bloom alga</name>
    <dbReference type="NCBI Taxonomy" id="44056"/>
    <lineage>
        <taxon>Eukaryota</taxon>
        <taxon>Sar</taxon>
        <taxon>Stramenopiles</taxon>
        <taxon>Ochrophyta</taxon>
        <taxon>Pelagophyceae</taxon>
        <taxon>Pelagomonadales</taxon>
        <taxon>Pelagomonadaceae</taxon>
        <taxon>Aureococcus</taxon>
    </lineage>
</organism>
<dbReference type="PANTHER" id="PTHR47219:SF9">
    <property type="entry name" value="GTPASE ACTIVATING PROTEIN AND CENTROSOME-ASSOCIATED, ISOFORM B"/>
    <property type="match status" value="1"/>
</dbReference>
<evidence type="ECO:0000313" key="3">
    <source>
        <dbReference type="Proteomes" id="UP001363151"/>
    </source>
</evidence>
<dbReference type="Gene3D" id="1.10.8.270">
    <property type="entry name" value="putative rabgap domain of human tbc1 domain family member 14 like domains"/>
    <property type="match status" value="1"/>
</dbReference>
<dbReference type="SMART" id="SM00164">
    <property type="entry name" value="TBC"/>
    <property type="match status" value="1"/>
</dbReference>
<comment type="caution">
    <text evidence="2">The sequence shown here is derived from an EMBL/GenBank/DDBJ whole genome shotgun (WGS) entry which is preliminary data.</text>
</comment>
<dbReference type="PANTHER" id="PTHR47219">
    <property type="entry name" value="RAB GTPASE-ACTIVATING PROTEIN 1-LIKE"/>
    <property type="match status" value="1"/>
</dbReference>
<evidence type="ECO:0000259" key="1">
    <source>
        <dbReference type="PROSITE" id="PS50086"/>
    </source>
</evidence>
<accession>A0ABR1FGI1</accession>
<dbReference type="Gene3D" id="1.10.472.80">
    <property type="entry name" value="Ypt/Rab-GAP domain of gyp1p, domain 3"/>
    <property type="match status" value="1"/>
</dbReference>
<name>A0ABR1FGI1_AURAN</name>
<dbReference type="InterPro" id="IPR035969">
    <property type="entry name" value="Rab-GAP_TBC_sf"/>
</dbReference>
<dbReference type="Pfam" id="PF00566">
    <property type="entry name" value="RabGAP-TBC"/>
    <property type="match status" value="1"/>
</dbReference>
<feature type="domain" description="Rab-GAP TBC" evidence="1">
    <location>
        <begin position="78"/>
        <end position="328"/>
    </location>
</feature>
<protein>
    <submittedName>
        <fullName evidence="2">TBC/rab GTPase-activating protein</fullName>
    </submittedName>
</protein>
<proteinExistence type="predicted"/>
<keyword evidence="3" id="KW-1185">Reference proteome</keyword>
<dbReference type="InterPro" id="IPR050302">
    <property type="entry name" value="Rab_GAP_TBC_domain"/>
</dbReference>
<dbReference type="EMBL" id="JBBJCI010000435">
    <property type="protein sequence ID" value="KAK7230382.1"/>
    <property type="molecule type" value="Genomic_DNA"/>
</dbReference>